<sequence>MPISGKEPHKKIQFISPMVRVSNLRNNSKELLKKRCIECGEIFENTVKYQEHLVVHDLINLCYTMISDEKVTGRSIPQLVSGVIEGYTSYTKKIVIKEVLLKDGVLSIKWQNPDPFYIKNIQLEFLQFVNSTNLNTMNKKHEWCLLSKDAKEFKKSLEYGYDYLLSIVFIDYENKWFAHGISYVSNY</sequence>
<proteinExistence type="predicted"/>
<evidence type="ECO:0000313" key="2">
    <source>
        <dbReference type="Proteomes" id="UP000038045"/>
    </source>
</evidence>
<evidence type="ECO:0000259" key="1">
    <source>
        <dbReference type="PROSITE" id="PS00028"/>
    </source>
</evidence>
<feature type="domain" description="C2H2-type" evidence="1">
    <location>
        <begin position="36"/>
        <end position="56"/>
    </location>
</feature>
<dbReference type="AlphaFoldDB" id="A0A0N5A230"/>
<dbReference type="WBParaSite" id="PTRK_0001567600.1">
    <property type="protein sequence ID" value="PTRK_0001567600.1"/>
    <property type="gene ID" value="PTRK_0001567600"/>
</dbReference>
<accession>A0A0N5A230</accession>
<dbReference type="InterPro" id="IPR013087">
    <property type="entry name" value="Znf_C2H2_type"/>
</dbReference>
<keyword evidence="2" id="KW-1185">Reference proteome</keyword>
<reference evidence="3" key="1">
    <citation type="submission" date="2017-02" db="UniProtKB">
        <authorList>
            <consortium name="WormBaseParasite"/>
        </authorList>
    </citation>
    <scope>IDENTIFICATION</scope>
</reference>
<dbReference type="PROSITE" id="PS00028">
    <property type="entry name" value="ZINC_FINGER_C2H2_1"/>
    <property type="match status" value="1"/>
</dbReference>
<dbReference type="Proteomes" id="UP000038045">
    <property type="component" value="Unplaced"/>
</dbReference>
<evidence type="ECO:0000313" key="3">
    <source>
        <dbReference type="WBParaSite" id="PTRK_0001567600.1"/>
    </source>
</evidence>
<protein>
    <submittedName>
        <fullName evidence="3">C2H2-type domain-containing protein</fullName>
    </submittedName>
</protein>
<name>A0A0N5A230_PARTI</name>
<organism evidence="2 3">
    <name type="scientific">Parastrongyloides trichosuri</name>
    <name type="common">Possum-specific nematode worm</name>
    <dbReference type="NCBI Taxonomy" id="131310"/>
    <lineage>
        <taxon>Eukaryota</taxon>
        <taxon>Metazoa</taxon>
        <taxon>Ecdysozoa</taxon>
        <taxon>Nematoda</taxon>
        <taxon>Chromadorea</taxon>
        <taxon>Rhabditida</taxon>
        <taxon>Tylenchina</taxon>
        <taxon>Panagrolaimomorpha</taxon>
        <taxon>Strongyloidoidea</taxon>
        <taxon>Strongyloididae</taxon>
        <taxon>Parastrongyloides</taxon>
    </lineage>
</organism>